<dbReference type="PRINTS" id="PR00599">
    <property type="entry name" value="MAPEPTIDASE"/>
</dbReference>
<feature type="binding site" evidence="6">
    <location>
        <position position="72"/>
    </location>
    <ligand>
        <name>substrate</name>
    </ligand>
</feature>
<dbReference type="GO" id="GO:0046872">
    <property type="term" value="F:metal ion binding"/>
    <property type="evidence" value="ECO:0007669"/>
    <property type="project" value="UniProtKB-UniRule"/>
</dbReference>
<reference evidence="9 10" key="1">
    <citation type="submission" date="2019-08" db="EMBL/GenBank/DDBJ databases">
        <title>Deep-cultivation of Planctomycetes and their phenomic and genomic characterization uncovers novel biology.</title>
        <authorList>
            <person name="Wiegand S."/>
            <person name="Jogler M."/>
            <person name="Boedeker C."/>
            <person name="Pinto D."/>
            <person name="Vollmers J."/>
            <person name="Rivas-Marin E."/>
            <person name="Kohn T."/>
            <person name="Peeters S.H."/>
            <person name="Heuer A."/>
            <person name="Rast P."/>
            <person name="Oberbeckmann S."/>
            <person name="Bunk B."/>
            <person name="Jeske O."/>
            <person name="Meyerdierks A."/>
            <person name="Storesund J.E."/>
            <person name="Kallscheuer N."/>
            <person name="Luecker S."/>
            <person name="Lage O.M."/>
            <person name="Pohl T."/>
            <person name="Merkel B.J."/>
            <person name="Hornburger P."/>
            <person name="Mueller R.-W."/>
            <person name="Bruemmer F."/>
            <person name="Labrenz M."/>
            <person name="Spormann A.M."/>
            <person name="Op den Camp H."/>
            <person name="Overmann J."/>
            <person name="Amann R."/>
            <person name="Jetten M.S.M."/>
            <person name="Mascher T."/>
            <person name="Medema M.H."/>
            <person name="Devos D.P."/>
            <person name="Kaster A.-K."/>
            <person name="Ovreas L."/>
            <person name="Rohde M."/>
            <person name="Galperin M.Y."/>
            <person name="Jogler C."/>
        </authorList>
    </citation>
    <scope>NUCLEOTIDE SEQUENCE [LARGE SCALE GENOMIC DNA]</scope>
    <source>
        <strain evidence="9 10">Pr1d</strain>
    </source>
</reference>
<feature type="binding site" evidence="6">
    <location>
        <position position="170"/>
    </location>
    <ligand>
        <name>substrate</name>
    </ligand>
</feature>
<keyword evidence="3 6" id="KW-0645">Protease</keyword>
<comment type="catalytic activity">
    <reaction evidence="6 7">
        <text>Release of N-terminal amino acids, preferentially methionine, from peptides and arylamides.</text>
        <dbReference type="EC" id="3.4.11.18"/>
    </reaction>
</comment>
<keyword evidence="4 6" id="KW-0479">Metal-binding</keyword>
<dbReference type="InterPro" id="IPR001714">
    <property type="entry name" value="Pept_M24_MAP"/>
</dbReference>
<dbReference type="KEGG" id="bgok:Pr1d_09740"/>
<dbReference type="CDD" id="cd01086">
    <property type="entry name" value="MetAP1"/>
    <property type="match status" value="1"/>
</dbReference>
<evidence type="ECO:0000313" key="10">
    <source>
        <dbReference type="Proteomes" id="UP000323917"/>
    </source>
</evidence>
<evidence type="ECO:0000313" key="9">
    <source>
        <dbReference type="EMBL" id="QEG33709.1"/>
    </source>
</evidence>
<name>A0A5B9Q7R8_9BACT</name>
<accession>A0A5B9Q7R8</accession>
<feature type="binding site" evidence="6">
    <location>
        <position position="231"/>
    </location>
    <ligand>
        <name>a divalent metal cation</name>
        <dbReference type="ChEBI" id="CHEBI:60240"/>
        <label>1</label>
    </ligand>
</feature>
<evidence type="ECO:0000256" key="7">
    <source>
        <dbReference type="RuleBase" id="RU003653"/>
    </source>
</evidence>
<evidence type="ECO:0000256" key="2">
    <source>
        <dbReference type="ARBA" id="ARBA00022438"/>
    </source>
</evidence>
<organism evidence="9 10">
    <name type="scientific">Bythopirellula goksoeyrii</name>
    <dbReference type="NCBI Taxonomy" id="1400387"/>
    <lineage>
        <taxon>Bacteria</taxon>
        <taxon>Pseudomonadati</taxon>
        <taxon>Planctomycetota</taxon>
        <taxon>Planctomycetia</taxon>
        <taxon>Pirellulales</taxon>
        <taxon>Lacipirellulaceae</taxon>
        <taxon>Bythopirellula</taxon>
    </lineage>
</organism>
<evidence type="ECO:0000259" key="8">
    <source>
        <dbReference type="Pfam" id="PF00557"/>
    </source>
</evidence>
<comment type="subunit">
    <text evidence="6">Monomer.</text>
</comment>
<dbReference type="GO" id="GO:0006508">
    <property type="term" value="P:proteolysis"/>
    <property type="evidence" value="ECO:0007669"/>
    <property type="project" value="UniProtKB-KW"/>
</dbReference>
<dbReference type="NCBIfam" id="TIGR00500">
    <property type="entry name" value="met_pdase_I"/>
    <property type="match status" value="1"/>
</dbReference>
<feature type="binding site" evidence="6">
    <location>
        <position position="100"/>
    </location>
    <ligand>
        <name>a divalent metal cation</name>
        <dbReference type="ChEBI" id="CHEBI:60240"/>
        <label>2</label>
        <note>catalytic</note>
    </ligand>
</feature>
<comment type="similarity">
    <text evidence="6">Belongs to the peptidase M24A family. Methionine aminopeptidase type 1 subfamily.</text>
</comment>
<feature type="binding site" evidence="6">
    <location>
        <position position="100"/>
    </location>
    <ligand>
        <name>a divalent metal cation</name>
        <dbReference type="ChEBI" id="CHEBI:60240"/>
        <label>1</label>
    </ligand>
</feature>
<dbReference type="InterPro" id="IPR002467">
    <property type="entry name" value="Pept_M24A_MAP1"/>
</dbReference>
<dbReference type="EC" id="3.4.11.18" evidence="6 7"/>
<feature type="domain" description="Peptidase M24" evidence="8">
    <location>
        <begin position="1"/>
        <end position="237"/>
    </location>
</feature>
<dbReference type="GO" id="GO:0004239">
    <property type="term" value="F:initiator methionyl aminopeptidase activity"/>
    <property type="evidence" value="ECO:0007669"/>
    <property type="project" value="UniProtKB-UniRule"/>
</dbReference>
<keyword evidence="10" id="KW-1185">Reference proteome</keyword>
<dbReference type="InterPro" id="IPR000994">
    <property type="entry name" value="Pept_M24"/>
</dbReference>
<keyword evidence="2 6" id="KW-0031">Aminopeptidase</keyword>
<dbReference type="Pfam" id="PF00557">
    <property type="entry name" value="Peptidase_M24"/>
    <property type="match status" value="1"/>
</dbReference>
<protein>
    <recommendedName>
        <fullName evidence="6 7">Methionine aminopeptidase</fullName>
        <shortName evidence="6">MAP</shortName>
        <shortName evidence="6">MetAP</shortName>
        <ecNumber evidence="6 7">3.4.11.18</ecNumber>
    </recommendedName>
    <alternativeName>
        <fullName evidence="6">Peptidase M</fullName>
    </alternativeName>
</protein>
<dbReference type="GO" id="GO:0070006">
    <property type="term" value="F:metalloaminopeptidase activity"/>
    <property type="evidence" value="ECO:0007669"/>
    <property type="project" value="UniProtKB-UniRule"/>
</dbReference>
<evidence type="ECO:0000256" key="1">
    <source>
        <dbReference type="ARBA" id="ARBA00002521"/>
    </source>
</evidence>
<comment type="cofactor">
    <cofactor evidence="6">
        <name>Co(2+)</name>
        <dbReference type="ChEBI" id="CHEBI:48828"/>
    </cofactor>
    <cofactor evidence="6">
        <name>Zn(2+)</name>
        <dbReference type="ChEBI" id="CHEBI:29105"/>
    </cofactor>
    <cofactor evidence="6">
        <name>Mn(2+)</name>
        <dbReference type="ChEBI" id="CHEBI:29035"/>
    </cofactor>
    <cofactor evidence="6">
        <name>Fe(2+)</name>
        <dbReference type="ChEBI" id="CHEBI:29033"/>
    </cofactor>
    <text evidence="6">Binds 2 divalent metal cations per subunit. Has a high-affinity and a low affinity metal-binding site. The true nature of the physiological cofactor is under debate. The enzyme is active with cobalt, zinc, manganese or divalent iron ions. Most likely, methionine aminopeptidases function as mononuclear Fe(2+)-metalloproteases under physiological conditions, and the catalytically relevant metal-binding site has been assigned to the histidine-containing high-affinity site.</text>
</comment>
<dbReference type="InterPro" id="IPR036005">
    <property type="entry name" value="Creatinase/aminopeptidase-like"/>
</dbReference>
<evidence type="ECO:0000256" key="4">
    <source>
        <dbReference type="ARBA" id="ARBA00022723"/>
    </source>
</evidence>
<evidence type="ECO:0000256" key="3">
    <source>
        <dbReference type="ARBA" id="ARBA00022670"/>
    </source>
</evidence>
<sequence length="258" mass="28252">MRQAGLAVWKAHQIAGKMIGPGATTAEIDRAVEKHFSDLGATPLFKDYPNSVKNKKPFPAVTCMSVNEAVVHGIPSNRPLREGDIVSIDTGCRLNGWCGDAAKTYPVGRVSPEVQQLLDVTERVLDLSIELMNEKSYWSQIAEEMAQYVADHGFSTVECFVGHGIGREMHEDPQVPNYSSRSLRGSADFRIEPGLVIAVEPMVNIGTKKVKTLRDQWTQVTTDGKFSAHFEHTVAITPDGPTLLTIAPSPAERKEIAV</sequence>
<dbReference type="AlphaFoldDB" id="A0A5B9Q7R8"/>
<dbReference type="PANTHER" id="PTHR43330">
    <property type="entry name" value="METHIONINE AMINOPEPTIDASE"/>
    <property type="match status" value="1"/>
</dbReference>
<evidence type="ECO:0000256" key="5">
    <source>
        <dbReference type="ARBA" id="ARBA00022801"/>
    </source>
</evidence>
<dbReference type="HAMAP" id="MF_01974">
    <property type="entry name" value="MetAP_1"/>
    <property type="match status" value="1"/>
</dbReference>
<feature type="binding site" evidence="6">
    <location>
        <position position="163"/>
    </location>
    <ligand>
        <name>a divalent metal cation</name>
        <dbReference type="ChEBI" id="CHEBI:60240"/>
        <label>2</label>
        <note>catalytic</note>
    </ligand>
</feature>
<evidence type="ECO:0000256" key="6">
    <source>
        <dbReference type="HAMAP-Rule" id="MF_01974"/>
    </source>
</evidence>
<feature type="binding site" evidence="6">
    <location>
        <position position="231"/>
    </location>
    <ligand>
        <name>a divalent metal cation</name>
        <dbReference type="ChEBI" id="CHEBI:60240"/>
        <label>2</label>
        <note>catalytic</note>
    </ligand>
</feature>
<gene>
    <name evidence="6 9" type="primary">map</name>
    <name evidence="9" type="ORF">Pr1d_09740</name>
</gene>
<keyword evidence="5 6" id="KW-0378">Hydrolase</keyword>
<dbReference type="EMBL" id="CP042913">
    <property type="protein sequence ID" value="QEG33709.1"/>
    <property type="molecule type" value="Genomic_DNA"/>
</dbReference>
<dbReference type="PANTHER" id="PTHR43330:SF27">
    <property type="entry name" value="METHIONINE AMINOPEPTIDASE"/>
    <property type="match status" value="1"/>
</dbReference>
<feature type="binding site" evidence="6">
    <location>
        <position position="200"/>
    </location>
    <ligand>
        <name>a divalent metal cation</name>
        <dbReference type="ChEBI" id="CHEBI:60240"/>
        <label>2</label>
        <note>catalytic</note>
    </ligand>
</feature>
<dbReference type="SUPFAM" id="SSF55920">
    <property type="entry name" value="Creatinase/aminopeptidase"/>
    <property type="match status" value="1"/>
</dbReference>
<dbReference type="Gene3D" id="3.90.230.10">
    <property type="entry name" value="Creatinase/methionine aminopeptidase superfamily"/>
    <property type="match status" value="1"/>
</dbReference>
<dbReference type="PROSITE" id="PS00680">
    <property type="entry name" value="MAP_1"/>
    <property type="match status" value="1"/>
</dbReference>
<feature type="binding site" evidence="6">
    <location>
        <position position="89"/>
    </location>
    <ligand>
        <name>a divalent metal cation</name>
        <dbReference type="ChEBI" id="CHEBI:60240"/>
        <label>1</label>
    </ligand>
</feature>
<proteinExistence type="inferred from homology"/>
<dbReference type="Proteomes" id="UP000323917">
    <property type="component" value="Chromosome"/>
</dbReference>
<comment type="function">
    <text evidence="1 6">Removes the N-terminal methionine from nascent proteins. The N-terminal methionine is often cleaved when the second residue in the primary sequence is small and uncharged (Met-Ala-, Cys, Gly, Pro, Ser, Thr, or Val). Requires deformylation of the N(alpha)-formylated initiator methionine before it can be hydrolyzed.</text>
</comment>
<dbReference type="GO" id="GO:0005829">
    <property type="term" value="C:cytosol"/>
    <property type="evidence" value="ECO:0007669"/>
    <property type="project" value="TreeGrafter"/>
</dbReference>